<keyword evidence="3" id="KW-1185">Reference proteome</keyword>
<evidence type="ECO:0000256" key="1">
    <source>
        <dbReference type="SAM" id="SignalP"/>
    </source>
</evidence>
<gene>
    <name evidence="2" type="ORF">X777_16706</name>
</gene>
<evidence type="ECO:0000313" key="3">
    <source>
        <dbReference type="Proteomes" id="UP000053097"/>
    </source>
</evidence>
<sequence>MAGTFLSLLPFRQALVSWWRSLATALLAHGDSRCPMNALHFHTSPGGQRERLTRLFNPRSSYHSYASLARAFLRIVLKSMQRDRNNLTRGTGRLRCKGCCGSMDHHRGGDHAVKLMPSAYQWPDTSAPKVPGQALVSMSFKTSRSKGISRRSIERDESRWQTRYPPPPMRRLFLIEKSGKDGGMRAEEKIGSVTDTWCDDSLPFPFFLYLSFLSLSLEDLVPWLETKKVPGSGR</sequence>
<evidence type="ECO:0000313" key="2">
    <source>
        <dbReference type="EMBL" id="EZA47049.1"/>
    </source>
</evidence>
<dbReference type="EMBL" id="KK107965">
    <property type="protein sequence ID" value="EZA47049.1"/>
    <property type="molecule type" value="Genomic_DNA"/>
</dbReference>
<organism evidence="2 3">
    <name type="scientific">Ooceraea biroi</name>
    <name type="common">Clonal raider ant</name>
    <name type="synonym">Cerapachys biroi</name>
    <dbReference type="NCBI Taxonomy" id="2015173"/>
    <lineage>
        <taxon>Eukaryota</taxon>
        <taxon>Metazoa</taxon>
        <taxon>Ecdysozoa</taxon>
        <taxon>Arthropoda</taxon>
        <taxon>Hexapoda</taxon>
        <taxon>Insecta</taxon>
        <taxon>Pterygota</taxon>
        <taxon>Neoptera</taxon>
        <taxon>Endopterygota</taxon>
        <taxon>Hymenoptera</taxon>
        <taxon>Apocrita</taxon>
        <taxon>Aculeata</taxon>
        <taxon>Formicoidea</taxon>
        <taxon>Formicidae</taxon>
        <taxon>Dorylinae</taxon>
        <taxon>Ooceraea</taxon>
    </lineage>
</organism>
<accession>A0A026VW47</accession>
<keyword evidence="1" id="KW-0732">Signal</keyword>
<feature type="chain" id="PRO_5001545154" evidence="1">
    <location>
        <begin position="31"/>
        <end position="234"/>
    </location>
</feature>
<protein>
    <submittedName>
        <fullName evidence="2">Uncharacterized protein</fullName>
    </submittedName>
</protein>
<proteinExistence type="predicted"/>
<reference evidence="2 3" key="1">
    <citation type="journal article" date="2014" name="Curr. Biol.">
        <title>The genome of the clonal raider ant Cerapachys biroi.</title>
        <authorList>
            <person name="Oxley P.R."/>
            <person name="Ji L."/>
            <person name="Fetter-Pruneda I."/>
            <person name="McKenzie S.K."/>
            <person name="Li C."/>
            <person name="Hu H."/>
            <person name="Zhang G."/>
            <person name="Kronauer D.J."/>
        </authorList>
    </citation>
    <scope>NUCLEOTIDE SEQUENCE [LARGE SCALE GENOMIC DNA]</scope>
</reference>
<feature type="signal peptide" evidence="1">
    <location>
        <begin position="1"/>
        <end position="30"/>
    </location>
</feature>
<name>A0A026VW47_OOCBI</name>
<dbReference type="AlphaFoldDB" id="A0A026VW47"/>
<dbReference type="Proteomes" id="UP000053097">
    <property type="component" value="Unassembled WGS sequence"/>
</dbReference>